<keyword evidence="9 14" id="KW-0418">Kinase</keyword>
<dbReference type="SUPFAM" id="SSF55874">
    <property type="entry name" value="ATPase domain of HSP90 chaperone/DNA topoisomerase II/histidine kinase"/>
    <property type="match status" value="1"/>
</dbReference>
<dbReference type="Gene3D" id="3.30.450.20">
    <property type="entry name" value="PAS domain"/>
    <property type="match status" value="2"/>
</dbReference>
<dbReference type="InterPro" id="IPR036890">
    <property type="entry name" value="HATPase_C_sf"/>
</dbReference>
<keyword evidence="10" id="KW-0067">ATP-binding</keyword>
<evidence type="ECO:0000313" key="14">
    <source>
        <dbReference type="EMBL" id="NJR80633.1"/>
    </source>
</evidence>
<evidence type="ECO:0000256" key="8">
    <source>
        <dbReference type="ARBA" id="ARBA00022741"/>
    </source>
</evidence>
<feature type="domain" description="Histidine kinase" evidence="13">
    <location>
        <begin position="355"/>
        <end position="559"/>
    </location>
</feature>
<evidence type="ECO:0000313" key="15">
    <source>
        <dbReference type="Proteomes" id="UP000732399"/>
    </source>
</evidence>
<evidence type="ECO:0000256" key="3">
    <source>
        <dbReference type="ARBA" id="ARBA00012438"/>
    </source>
</evidence>
<reference evidence="14 15" key="1">
    <citation type="submission" date="2020-03" db="EMBL/GenBank/DDBJ databases">
        <authorList>
            <person name="Wang L."/>
            <person name="He N."/>
            <person name="Li Y."/>
            <person name="Fang Y."/>
            <person name="Zhang F."/>
        </authorList>
    </citation>
    <scope>NUCLEOTIDE SEQUENCE [LARGE SCALE GENOMIC DNA]</scope>
    <source>
        <strain evidence="14 15">36D10-4-7</strain>
    </source>
</reference>
<organism evidence="14 15">
    <name type="scientific">Sphingomonas corticis</name>
    <dbReference type="NCBI Taxonomy" id="2722791"/>
    <lineage>
        <taxon>Bacteria</taxon>
        <taxon>Pseudomonadati</taxon>
        <taxon>Pseudomonadota</taxon>
        <taxon>Alphaproteobacteria</taxon>
        <taxon>Sphingomonadales</taxon>
        <taxon>Sphingomonadaceae</taxon>
        <taxon>Sphingomonas</taxon>
    </lineage>
</organism>
<dbReference type="Pfam" id="PF02518">
    <property type="entry name" value="HATPase_c"/>
    <property type="match status" value="1"/>
</dbReference>
<gene>
    <name evidence="14" type="ORF">HBH26_18825</name>
</gene>
<keyword evidence="11" id="KW-1133">Transmembrane helix</keyword>
<evidence type="ECO:0000256" key="2">
    <source>
        <dbReference type="ARBA" id="ARBA00004651"/>
    </source>
</evidence>
<keyword evidence="15" id="KW-1185">Reference proteome</keyword>
<evidence type="ECO:0000256" key="12">
    <source>
        <dbReference type="ARBA" id="ARBA00023012"/>
    </source>
</evidence>
<dbReference type="SUPFAM" id="SSF103190">
    <property type="entry name" value="Sensory domain-like"/>
    <property type="match status" value="1"/>
</dbReference>
<keyword evidence="5" id="KW-0597">Phosphoprotein</keyword>
<keyword evidence="4" id="KW-1003">Cell membrane</keyword>
<keyword evidence="6" id="KW-0808">Transferase</keyword>
<dbReference type="InterPro" id="IPR036097">
    <property type="entry name" value="HisK_dim/P_sf"/>
</dbReference>
<dbReference type="Gene3D" id="3.30.565.10">
    <property type="entry name" value="Histidine kinase-like ATPase, C-terminal domain"/>
    <property type="match status" value="1"/>
</dbReference>
<evidence type="ECO:0000256" key="11">
    <source>
        <dbReference type="ARBA" id="ARBA00022989"/>
    </source>
</evidence>
<evidence type="ECO:0000256" key="10">
    <source>
        <dbReference type="ARBA" id="ARBA00022840"/>
    </source>
</evidence>
<dbReference type="InterPro" id="IPR003661">
    <property type="entry name" value="HisK_dim/P_dom"/>
</dbReference>
<sequence>MMGGQASSSTIRIAVAVTVLIVLAGALHIAQRVATERAIDGVVGRARASAILLASGYRREIDKFQLVPIVLAADREARDALASRAPDRIAALNRKLEALSAGTGAANVYLLDARGRTVAASNWRRAESFVGEDYAFRAYYRDAMRDGAAQQFAMGTISRQPGLYISKRLDAPEGALGVFVVKVDFRSLEREWREAAGAAFVTDARGIILVTARPDWRFQTVRPLSAGERAAARRSLDFGAVPLAQNALFARGAVGHANRAIRDDAAYVEATEPVRGWRVHVLVPTAPAVSPAITFARLALAIAALAAVALYQLWRHRRRNEAARIAAAADARLAALHHRMAQANKLATLGQITAGVGHEINQPVAAIGNYAHSARTLLQRDRGAEAEEAIGHILALTQRIGLITRELRGFARRSTGEIGPVSVDEVFDGLRLLLRDRLQMLGAELVTTGAQSWVRGERVRLEQVLVNLVQNALDAGARFIVATVVETWDRVRIIVSDDGDGIDPAVRSTLFQPFRTSKDDGLGLGLVISHDIVAELGGTLSVGSPDRGAEFVIDLERAP</sequence>
<dbReference type="Gene3D" id="1.10.287.130">
    <property type="match status" value="1"/>
</dbReference>
<evidence type="ECO:0000256" key="5">
    <source>
        <dbReference type="ARBA" id="ARBA00022553"/>
    </source>
</evidence>
<dbReference type="PROSITE" id="PS50109">
    <property type="entry name" value="HIS_KIN"/>
    <property type="match status" value="1"/>
</dbReference>
<dbReference type="RefSeq" id="WP_168136181.1">
    <property type="nucleotide sequence ID" value="NZ_JAAVJH010000024.1"/>
</dbReference>
<dbReference type="InterPro" id="IPR029151">
    <property type="entry name" value="Sensor-like_sf"/>
</dbReference>
<comment type="caution">
    <text evidence="14">The sequence shown here is derived from an EMBL/GenBank/DDBJ whole genome shotgun (WGS) entry which is preliminary data.</text>
</comment>
<dbReference type="PANTHER" id="PTHR43065">
    <property type="entry name" value="SENSOR HISTIDINE KINASE"/>
    <property type="match status" value="1"/>
</dbReference>
<name>A0ABX1CUJ2_9SPHN</name>
<dbReference type="GO" id="GO:0016301">
    <property type="term" value="F:kinase activity"/>
    <property type="evidence" value="ECO:0007669"/>
    <property type="project" value="UniProtKB-KW"/>
</dbReference>
<dbReference type="PRINTS" id="PR00344">
    <property type="entry name" value="BCTRLSENSOR"/>
</dbReference>
<keyword evidence="12" id="KW-0902">Two-component regulatory system</keyword>
<protein>
    <recommendedName>
        <fullName evidence="3">histidine kinase</fullName>
        <ecNumber evidence="3">2.7.13.3</ecNumber>
    </recommendedName>
</protein>
<evidence type="ECO:0000256" key="9">
    <source>
        <dbReference type="ARBA" id="ARBA00022777"/>
    </source>
</evidence>
<keyword evidence="11" id="KW-0472">Membrane</keyword>
<dbReference type="SUPFAM" id="SSF47384">
    <property type="entry name" value="Homodimeric domain of signal transducing histidine kinase"/>
    <property type="match status" value="1"/>
</dbReference>
<dbReference type="InterPro" id="IPR005467">
    <property type="entry name" value="His_kinase_dom"/>
</dbReference>
<dbReference type="PIRSF" id="PIRSF036431">
    <property type="entry name" value="STHK_DctB"/>
    <property type="match status" value="1"/>
</dbReference>
<evidence type="ECO:0000256" key="6">
    <source>
        <dbReference type="ARBA" id="ARBA00022679"/>
    </source>
</evidence>
<proteinExistence type="predicted"/>
<evidence type="ECO:0000256" key="4">
    <source>
        <dbReference type="ARBA" id="ARBA00022475"/>
    </source>
</evidence>
<evidence type="ECO:0000259" key="13">
    <source>
        <dbReference type="PROSITE" id="PS50109"/>
    </source>
</evidence>
<evidence type="ECO:0000256" key="7">
    <source>
        <dbReference type="ARBA" id="ARBA00022692"/>
    </source>
</evidence>
<dbReference type="CDD" id="cd00082">
    <property type="entry name" value="HisKA"/>
    <property type="match status" value="1"/>
</dbReference>
<dbReference type="InterPro" id="IPR003594">
    <property type="entry name" value="HATPase_dom"/>
</dbReference>
<comment type="catalytic activity">
    <reaction evidence="1">
        <text>ATP + protein L-histidine = ADP + protein N-phospho-L-histidine.</text>
        <dbReference type="EC" id="2.7.13.3"/>
    </reaction>
</comment>
<dbReference type="Gene3D" id="6.10.250.3020">
    <property type="match status" value="1"/>
</dbReference>
<evidence type="ECO:0000256" key="1">
    <source>
        <dbReference type="ARBA" id="ARBA00000085"/>
    </source>
</evidence>
<dbReference type="EC" id="2.7.13.3" evidence="3"/>
<dbReference type="InterPro" id="IPR004358">
    <property type="entry name" value="Sig_transdc_His_kin-like_C"/>
</dbReference>
<dbReference type="EMBL" id="JAAVJH010000024">
    <property type="protein sequence ID" value="NJR80633.1"/>
    <property type="molecule type" value="Genomic_DNA"/>
</dbReference>
<dbReference type="Proteomes" id="UP000732399">
    <property type="component" value="Unassembled WGS sequence"/>
</dbReference>
<dbReference type="SMART" id="SM00388">
    <property type="entry name" value="HisKA"/>
    <property type="match status" value="1"/>
</dbReference>
<accession>A0ABX1CUJ2</accession>
<keyword evidence="7" id="KW-0812">Transmembrane</keyword>
<dbReference type="SMART" id="SM00387">
    <property type="entry name" value="HATPase_c"/>
    <property type="match status" value="1"/>
</dbReference>
<dbReference type="PANTHER" id="PTHR43065:SF46">
    <property type="entry name" value="C4-DICARBOXYLATE TRANSPORT SENSOR PROTEIN DCTB"/>
    <property type="match status" value="1"/>
</dbReference>
<dbReference type="InterPro" id="IPR017055">
    <property type="entry name" value="Sig_transdc_His_kinase_DctB"/>
</dbReference>
<keyword evidence="8" id="KW-0547">Nucleotide-binding</keyword>
<comment type="subcellular location">
    <subcellularLocation>
        <location evidence="2">Cell membrane</location>
        <topology evidence="2">Multi-pass membrane protein</topology>
    </subcellularLocation>
</comment>